<protein>
    <submittedName>
        <fullName evidence="1">Uncharacterized protein</fullName>
    </submittedName>
</protein>
<name>A0ACB7SQL0_HYAAI</name>
<accession>A0ACB7SQL0</accession>
<keyword evidence="2" id="KW-1185">Reference proteome</keyword>
<sequence>MDTKEEKALKNKRSSKSTVTTQLPSHDPHAEARSTPLRLPTSRTARSVNSSPTEEPRTASRHAELAFFAFGMHGGFGGGVRRLVKSDAAAPPPMNRIPRPPVVSRLAAAERGGQRE</sequence>
<proteinExistence type="predicted"/>
<comment type="caution">
    <text evidence="1">The sequence shown here is derived from an EMBL/GenBank/DDBJ whole genome shotgun (WGS) entry which is preliminary data.</text>
</comment>
<gene>
    <name evidence="1" type="ORF">HPB50_000734</name>
</gene>
<evidence type="ECO:0000313" key="1">
    <source>
        <dbReference type="EMBL" id="KAH6937472.1"/>
    </source>
</evidence>
<dbReference type="EMBL" id="CM023482">
    <property type="protein sequence ID" value="KAH6937472.1"/>
    <property type="molecule type" value="Genomic_DNA"/>
</dbReference>
<dbReference type="Proteomes" id="UP000821845">
    <property type="component" value="Chromosome 2"/>
</dbReference>
<organism evidence="1 2">
    <name type="scientific">Hyalomma asiaticum</name>
    <name type="common">Tick</name>
    <dbReference type="NCBI Taxonomy" id="266040"/>
    <lineage>
        <taxon>Eukaryota</taxon>
        <taxon>Metazoa</taxon>
        <taxon>Ecdysozoa</taxon>
        <taxon>Arthropoda</taxon>
        <taxon>Chelicerata</taxon>
        <taxon>Arachnida</taxon>
        <taxon>Acari</taxon>
        <taxon>Parasitiformes</taxon>
        <taxon>Ixodida</taxon>
        <taxon>Ixodoidea</taxon>
        <taxon>Ixodidae</taxon>
        <taxon>Hyalomminae</taxon>
        <taxon>Hyalomma</taxon>
    </lineage>
</organism>
<reference evidence="1" key="1">
    <citation type="submission" date="2020-05" db="EMBL/GenBank/DDBJ databases">
        <title>Large-scale comparative analyses of tick genomes elucidate their genetic diversity and vector capacities.</title>
        <authorList>
            <person name="Jia N."/>
            <person name="Wang J."/>
            <person name="Shi W."/>
            <person name="Du L."/>
            <person name="Sun Y."/>
            <person name="Zhan W."/>
            <person name="Jiang J."/>
            <person name="Wang Q."/>
            <person name="Zhang B."/>
            <person name="Ji P."/>
            <person name="Sakyi L.B."/>
            <person name="Cui X."/>
            <person name="Yuan T."/>
            <person name="Jiang B."/>
            <person name="Yang W."/>
            <person name="Lam T.T.-Y."/>
            <person name="Chang Q."/>
            <person name="Ding S."/>
            <person name="Wang X."/>
            <person name="Zhu J."/>
            <person name="Ruan X."/>
            <person name="Zhao L."/>
            <person name="Wei J."/>
            <person name="Que T."/>
            <person name="Du C."/>
            <person name="Cheng J."/>
            <person name="Dai P."/>
            <person name="Han X."/>
            <person name="Huang E."/>
            <person name="Gao Y."/>
            <person name="Liu J."/>
            <person name="Shao H."/>
            <person name="Ye R."/>
            <person name="Li L."/>
            <person name="Wei W."/>
            <person name="Wang X."/>
            <person name="Wang C."/>
            <person name="Yang T."/>
            <person name="Huo Q."/>
            <person name="Li W."/>
            <person name="Guo W."/>
            <person name="Chen H."/>
            <person name="Zhou L."/>
            <person name="Ni X."/>
            <person name="Tian J."/>
            <person name="Zhou Y."/>
            <person name="Sheng Y."/>
            <person name="Liu T."/>
            <person name="Pan Y."/>
            <person name="Xia L."/>
            <person name="Li J."/>
            <person name="Zhao F."/>
            <person name="Cao W."/>
        </authorList>
    </citation>
    <scope>NUCLEOTIDE SEQUENCE</scope>
    <source>
        <strain evidence="1">Hyas-2018</strain>
    </source>
</reference>
<evidence type="ECO:0000313" key="2">
    <source>
        <dbReference type="Proteomes" id="UP000821845"/>
    </source>
</evidence>